<dbReference type="GO" id="GO:0005789">
    <property type="term" value="C:endoplasmic reticulum membrane"/>
    <property type="evidence" value="ECO:0007669"/>
    <property type="project" value="UniProtKB-SubCell"/>
</dbReference>
<feature type="chain" id="PRO_5012857879" description="Protein ROT1" evidence="13">
    <location>
        <begin position="23"/>
        <end position="270"/>
    </location>
</feature>
<comment type="caution">
    <text evidence="14">The sequence shown here is derived from an EMBL/GenBank/DDBJ whole genome shotgun (WGS) entry which is preliminary data.</text>
</comment>
<accession>A0A2B7WNF3</accession>
<dbReference type="Pfam" id="PF10681">
    <property type="entry name" value="Rot1"/>
    <property type="match status" value="1"/>
</dbReference>
<evidence type="ECO:0000256" key="8">
    <source>
        <dbReference type="ARBA" id="ARBA00023136"/>
    </source>
</evidence>
<feature type="transmembrane region" description="Helical" evidence="12">
    <location>
        <begin position="252"/>
        <end position="269"/>
    </location>
</feature>
<evidence type="ECO:0000256" key="1">
    <source>
        <dbReference type="ARBA" id="ARBA00004115"/>
    </source>
</evidence>
<dbReference type="AlphaFoldDB" id="A0A2B7WNF3"/>
<evidence type="ECO:0000256" key="10">
    <source>
        <dbReference type="PIRNR" id="PIRNR017290"/>
    </source>
</evidence>
<dbReference type="EMBL" id="PDNC01000079">
    <property type="protein sequence ID" value="PGH00904.1"/>
    <property type="molecule type" value="Genomic_DNA"/>
</dbReference>
<dbReference type="OrthoDB" id="5327821at2759"/>
<comment type="subcellular location">
    <subcellularLocation>
        <location evidence="1">Endoplasmic reticulum membrane</location>
        <topology evidence="1">Single-pass type I membrane protein</topology>
    </subcellularLocation>
</comment>
<evidence type="ECO:0000256" key="4">
    <source>
        <dbReference type="ARBA" id="ARBA00022692"/>
    </source>
</evidence>
<name>A0A2B7WNF3_9EURO</name>
<keyword evidence="6 10" id="KW-0256">Endoplasmic reticulum</keyword>
<gene>
    <name evidence="14" type="ORF">GX51_05568</name>
</gene>
<keyword evidence="4 12" id="KW-0812">Transmembrane</keyword>
<evidence type="ECO:0000256" key="13">
    <source>
        <dbReference type="SAM" id="SignalP"/>
    </source>
</evidence>
<dbReference type="GO" id="GO:0051082">
    <property type="term" value="F:unfolded protein binding"/>
    <property type="evidence" value="ECO:0007669"/>
    <property type="project" value="TreeGrafter"/>
</dbReference>
<dbReference type="Proteomes" id="UP000224080">
    <property type="component" value="Unassembled WGS sequence"/>
</dbReference>
<dbReference type="PANTHER" id="PTHR28090">
    <property type="entry name" value="PROTEIN ROT1"/>
    <property type="match status" value="1"/>
</dbReference>
<evidence type="ECO:0000256" key="11">
    <source>
        <dbReference type="SAM" id="MobiDB-lite"/>
    </source>
</evidence>
<dbReference type="PANTHER" id="PTHR28090:SF1">
    <property type="entry name" value="PROTEIN ROT1"/>
    <property type="match status" value="1"/>
</dbReference>
<keyword evidence="5 13" id="KW-0732">Signal</keyword>
<evidence type="ECO:0000313" key="15">
    <source>
        <dbReference type="Proteomes" id="UP000224080"/>
    </source>
</evidence>
<evidence type="ECO:0000256" key="6">
    <source>
        <dbReference type="ARBA" id="ARBA00022824"/>
    </source>
</evidence>
<keyword evidence="15" id="KW-1185">Reference proteome</keyword>
<keyword evidence="7 12" id="KW-1133">Transmembrane helix</keyword>
<evidence type="ECO:0000256" key="9">
    <source>
        <dbReference type="ARBA" id="ARBA00024969"/>
    </source>
</evidence>
<dbReference type="InterPro" id="IPR019623">
    <property type="entry name" value="Rot1"/>
</dbReference>
<evidence type="ECO:0000256" key="5">
    <source>
        <dbReference type="ARBA" id="ARBA00022729"/>
    </source>
</evidence>
<comment type="function">
    <text evidence="9 10">Required for normal levels of the cell wall 1,6-beta-glucan. Involved in a protein folding machinery chaperoning proteins acting in various physiological processes including cell wall synthesis and lysis of autophagic bodies.</text>
</comment>
<evidence type="ECO:0000256" key="7">
    <source>
        <dbReference type="ARBA" id="ARBA00022989"/>
    </source>
</evidence>
<proteinExistence type="inferred from homology"/>
<feature type="compositionally biased region" description="Low complexity" evidence="11">
    <location>
        <begin position="189"/>
        <end position="204"/>
    </location>
</feature>
<comment type="similarity">
    <text evidence="2 10">Belongs to the ROT1 family.</text>
</comment>
<dbReference type="GO" id="GO:0006458">
    <property type="term" value="P:'de novo' protein folding"/>
    <property type="evidence" value="ECO:0007669"/>
    <property type="project" value="InterPro"/>
</dbReference>
<keyword evidence="8 10" id="KW-0472">Membrane</keyword>
<organism evidence="14 15">
    <name type="scientific">Blastomyces parvus</name>
    <dbReference type="NCBI Taxonomy" id="2060905"/>
    <lineage>
        <taxon>Eukaryota</taxon>
        <taxon>Fungi</taxon>
        <taxon>Dikarya</taxon>
        <taxon>Ascomycota</taxon>
        <taxon>Pezizomycotina</taxon>
        <taxon>Eurotiomycetes</taxon>
        <taxon>Eurotiomycetidae</taxon>
        <taxon>Onygenales</taxon>
        <taxon>Ajellomycetaceae</taxon>
        <taxon>Blastomyces</taxon>
    </lineage>
</organism>
<evidence type="ECO:0000256" key="12">
    <source>
        <dbReference type="SAM" id="Phobius"/>
    </source>
</evidence>
<evidence type="ECO:0000313" key="14">
    <source>
        <dbReference type="EMBL" id="PGH00904.1"/>
    </source>
</evidence>
<protein>
    <recommendedName>
        <fullName evidence="3 10">Protein ROT1</fullName>
    </recommendedName>
</protein>
<reference evidence="14 15" key="1">
    <citation type="submission" date="2017-10" db="EMBL/GenBank/DDBJ databases">
        <title>Comparative genomics in systemic dimorphic fungi from Ajellomycetaceae.</title>
        <authorList>
            <person name="Munoz J.F."/>
            <person name="Mcewen J.G."/>
            <person name="Clay O.K."/>
            <person name="Cuomo C.A."/>
        </authorList>
    </citation>
    <scope>NUCLEOTIDE SEQUENCE [LARGE SCALE GENOMIC DNA]</scope>
    <source>
        <strain evidence="14 15">UAMH130</strain>
    </source>
</reference>
<dbReference type="STRING" id="2060905.A0A2B7WNF3"/>
<feature type="region of interest" description="Disordered" evidence="11">
    <location>
        <begin position="184"/>
        <end position="224"/>
    </location>
</feature>
<feature type="signal peptide" evidence="13">
    <location>
        <begin position="1"/>
        <end position="22"/>
    </location>
</feature>
<evidence type="ECO:0000256" key="2">
    <source>
        <dbReference type="ARBA" id="ARBA00007149"/>
    </source>
</evidence>
<dbReference type="PIRSF" id="PIRSF017290">
    <property type="entry name" value="ROT1_prd"/>
    <property type="match status" value="1"/>
</dbReference>
<evidence type="ECO:0000256" key="3">
    <source>
        <dbReference type="ARBA" id="ARBA00017291"/>
    </source>
</evidence>
<sequence length="270" mass="30543">MMLAALSFFLLSFSCLPTVVTAQGPVDPQLIGTWTTKSKKVLTGRGFYDPETDRLKEPSRTGISYSFSDDGFYEEAYFRAIPDPAMPECPRGIMQFQHGTYRVEPNGSLILTPFSSDGRQLISNPCSSKGGARYYRYIQPELFQRYEVLIDPYHKIQRLNLFRFDGSPMHPMYLAVRPPQMLPTHTLNPTDSPDGAATATSTAAGERKVKAKRTQGPEETEREFNPISKSSFAKRMDYYHSRMDRLSSSDKLWWIGVIMTSVGGFALIYK</sequence>